<dbReference type="InterPro" id="IPR036380">
    <property type="entry name" value="Isochorismatase-like_sf"/>
</dbReference>
<dbReference type="PANTHER" id="PTHR43540:SF6">
    <property type="entry name" value="ISOCHORISMATASE-LIKE DOMAIN-CONTAINING PROTEIN"/>
    <property type="match status" value="1"/>
</dbReference>
<comment type="caution">
    <text evidence="3">The sequence shown here is derived from an EMBL/GenBank/DDBJ whole genome shotgun (WGS) entry which is preliminary data.</text>
</comment>
<evidence type="ECO:0000313" key="4">
    <source>
        <dbReference type="Proteomes" id="UP000294555"/>
    </source>
</evidence>
<dbReference type="Proteomes" id="UP000294555">
    <property type="component" value="Unassembled WGS sequence"/>
</dbReference>
<dbReference type="RefSeq" id="WP_132924034.1">
    <property type="nucleotide sequence ID" value="NZ_SJOI01000001.1"/>
</dbReference>
<name>A0A4R1NHL6_9GAMM</name>
<feature type="domain" description="Isochorismatase-like" evidence="2">
    <location>
        <begin position="4"/>
        <end position="150"/>
    </location>
</feature>
<reference evidence="3 4" key="1">
    <citation type="submission" date="2019-02" db="EMBL/GenBank/DDBJ databases">
        <title>Investigation of anaerobic lignin degradation for improved lignocellulosic biofuels.</title>
        <authorList>
            <person name="Deangelis K."/>
        </authorList>
    </citation>
    <scope>NUCLEOTIDE SEQUENCE [LARGE SCALE GENOMIC DNA]</scope>
    <source>
        <strain evidence="3 4">159R</strain>
    </source>
</reference>
<dbReference type="EMBL" id="SJOI01000001">
    <property type="protein sequence ID" value="TCL05321.1"/>
    <property type="molecule type" value="Genomic_DNA"/>
</dbReference>
<evidence type="ECO:0000313" key="3">
    <source>
        <dbReference type="EMBL" id="TCL05321.1"/>
    </source>
</evidence>
<sequence>MAQSALLIIDVQTSFLHRPYWSEADLPPFKQALTALIEGCRQRGALLVDIFHDDGEWPFALDSGLVTRLPFLTHTADVTVYKHVHNALTESGLHAWLQERRIKHLIIAGLRTEQCCETTARVASDLGYRVTFVTEATLTFPMTHAGRAVSTAELKFHTETVLIDRFAAIRDVSGCLAELTAAD</sequence>
<accession>A0A4R1NHL6</accession>
<keyword evidence="4" id="KW-1185">Reference proteome</keyword>
<dbReference type="SUPFAM" id="SSF52499">
    <property type="entry name" value="Isochorismatase-like hydrolases"/>
    <property type="match status" value="1"/>
</dbReference>
<dbReference type="InterPro" id="IPR050272">
    <property type="entry name" value="Isochorismatase-like_hydrls"/>
</dbReference>
<proteinExistence type="predicted"/>
<keyword evidence="1" id="KW-0378">Hydrolase</keyword>
<protein>
    <submittedName>
        <fullName evidence="3">Nicotinamidase-related amidase</fullName>
    </submittedName>
</protein>
<dbReference type="Gene3D" id="3.40.50.850">
    <property type="entry name" value="Isochorismatase-like"/>
    <property type="match status" value="1"/>
</dbReference>
<organism evidence="3 4">
    <name type="scientific">Sodalis ligni</name>
    <dbReference type="NCBI Taxonomy" id="2697027"/>
    <lineage>
        <taxon>Bacteria</taxon>
        <taxon>Pseudomonadati</taxon>
        <taxon>Pseudomonadota</taxon>
        <taxon>Gammaproteobacteria</taxon>
        <taxon>Enterobacterales</taxon>
        <taxon>Bruguierivoracaceae</taxon>
        <taxon>Sodalis</taxon>
    </lineage>
</organism>
<dbReference type="OrthoDB" id="9794942at2"/>
<dbReference type="PANTHER" id="PTHR43540">
    <property type="entry name" value="PEROXYUREIDOACRYLATE/UREIDOACRYLATE AMIDOHYDROLASE-RELATED"/>
    <property type="match status" value="1"/>
</dbReference>
<evidence type="ECO:0000259" key="2">
    <source>
        <dbReference type="Pfam" id="PF00857"/>
    </source>
</evidence>
<evidence type="ECO:0000256" key="1">
    <source>
        <dbReference type="ARBA" id="ARBA00022801"/>
    </source>
</evidence>
<dbReference type="InterPro" id="IPR000868">
    <property type="entry name" value="Isochorismatase-like_dom"/>
</dbReference>
<dbReference type="AlphaFoldDB" id="A0A4R1NHL6"/>
<gene>
    <name evidence="3" type="ORF">EZJ58_3496</name>
</gene>
<dbReference type="Pfam" id="PF00857">
    <property type="entry name" value="Isochorismatase"/>
    <property type="match status" value="1"/>
</dbReference>
<dbReference type="GO" id="GO:0016787">
    <property type="term" value="F:hydrolase activity"/>
    <property type="evidence" value="ECO:0007669"/>
    <property type="project" value="UniProtKB-KW"/>
</dbReference>